<gene>
    <name evidence="1" type="ORF">OO17_12520</name>
</gene>
<comment type="caution">
    <text evidence="1">The sequence shown here is derived from an EMBL/GenBank/DDBJ whole genome shotgun (WGS) entry which is preliminary data.</text>
</comment>
<sequence length="119" mass="12986">MSNPSEPSREVLDHPQAGAISALLDDATLQALDAWATRYMITRAQAIGRLIRLGLTVDPAMSPARSARTDRAIELAATQIGALIGPDAPSDERHRRIARLIEGPPEFVDARIDLPKRRI</sequence>
<accession>A0A0D7EPI1</accession>
<dbReference type="Proteomes" id="UP000032515">
    <property type="component" value="Unassembled WGS sequence"/>
</dbReference>
<evidence type="ECO:0000313" key="1">
    <source>
        <dbReference type="EMBL" id="KIZ42714.1"/>
    </source>
</evidence>
<protein>
    <submittedName>
        <fullName evidence="1">Uncharacterized protein</fullName>
    </submittedName>
</protein>
<proteinExistence type="predicted"/>
<reference evidence="1 2" key="1">
    <citation type="submission" date="2014-11" db="EMBL/GenBank/DDBJ databases">
        <title>Genomics and ecophysiology of heterotrophic nitrogen fixing bacteria isolated from estuarine surface water.</title>
        <authorList>
            <person name="Bentzon-Tilia M."/>
            <person name="Severin I."/>
            <person name="Hansen L.H."/>
            <person name="Riemann L."/>
        </authorList>
    </citation>
    <scope>NUCLEOTIDE SEQUENCE [LARGE SCALE GENOMIC DNA]</scope>
    <source>
        <strain evidence="1 2">BAL398</strain>
    </source>
</reference>
<organism evidence="1 2">
    <name type="scientific">Rhodopseudomonas palustris</name>
    <dbReference type="NCBI Taxonomy" id="1076"/>
    <lineage>
        <taxon>Bacteria</taxon>
        <taxon>Pseudomonadati</taxon>
        <taxon>Pseudomonadota</taxon>
        <taxon>Alphaproteobacteria</taxon>
        <taxon>Hyphomicrobiales</taxon>
        <taxon>Nitrobacteraceae</taxon>
        <taxon>Rhodopseudomonas</taxon>
    </lineage>
</organism>
<dbReference type="AlphaFoldDB" id="A0A0D7EPI1"/>
<evidence type="ECO:0000313" key="2">
    <source>
        <dbReference type="Proteomes" id="UP000032515"/>
    </source>
</evidence>
<dbReference type="EMBL" id="JXXE01000244">
    <property type="protein sequence ID" value="KIZ42714.1"/>
    <property type="molecule type" value="Genomic_DNA"/>
</dbReference>
<name>A0A0D7EPI1_RHOPL</name>
<dbReference type="PATRIC" id="fig|1076.23.peg.2581"/>